<name>A0AA37WRF1_9GAMM</name>
<evidence type="ECO:0000313" key="2">
    <source>
        <dbReference type="Proteomes" id="UP001156870"/>
    </source>
</evidence>
<dbReference type="EMBL" id="BSPD01000113">
    <property type="protein sequence ID" value="GLS28282.1"/>
    <property type="molecule type" value="Genomic_DNA"/>
</dbReference>
<evidence type="ECO:0000313" key="1">
    <source>
        <dbReference type="EMBL" id="GLS28282.1"/>
    </source>
</evidence>
<dbReference type="AlphaFoldDB" id="A0AA37WRF1"/>
<proteinExistence type="predicted"/>
<protein>
    <submittedName>
        <fullName evidence="1">Uncharacterized protein</fullName>
    </submittedName>
</protein>
<keyword evidence="2" id="KW-1185">Reference proteome</keyword>
<organism evidence="1 2">
    <name type="scientific">Marinibactrum halimedae</name>
    <dbReference type="NCBI Taxonomy" id="1444977"/>
    <lineage>
        <taxon>Bacteria</taxon>
        <taxon>Pseudomonadati</taxon>
        <taxon>Pseudomonadota</taxon>
        <taxon>Gammaproteobacteria</taxon>
        <taxon>Cellvibrionales</taxon>
        <taxon>Cellvibrionaceae</taxon>
        <taxon>Marinibactrum</taxon>
    </lineage>
</organism>
<comment type="caution">
    <text evidence="1">The sequence shown here is derived from an EMBL/GenBank/DDBJ whole genome shotgun (WGS) entry which is preliminary data.</text>
</comment>
<gene>
    <name evidence="1" type="ORF">GCM10007877_40010</name>
</gene>
<dbReference type="RefSeq" id="WP_232595935.1">
    <property type="nucleotide sequence ID" value="NZ_BSPD01000113.1"/>
</dbReference>
<reference evidence="1 2" key="1">
    <citation type="journal article" date="2014" name="Int. J. Syst. Evol. Microbiol.">
        <title>Complete genome sequence of Corynebacterium casei LMG S-19264T (=DSM 44701T), isolated from a smear-ripened cheese.</title>
        <authorList>
            <consortium name="US DOE Joint Genome Institute (JGI-PGF)"/>
            <person name="Walter F."/>
            <person name="Albersmeier A."/>
            <person name="Kalinowski J."/>
            <person name="Ruckert C."/>
        </authorList>
    </citation>
    <scope>NUCLEOTIDE SEQUENCE [LARGE SCALE GENOMIC DNA]</scope>
    <source>
        <strain evidence="1 2">NBRC 110095</strain>
    </source>
</reference>
<sequence>MIEENIPLEEDWGDLSDRDIYYAFEYFGGKTNAELQDEFRKNIHERCFNLGNMPIKPFLYYILGLAEYIVSNDFDEFNTPLAASGFVEILEKKVNEYPSQIKLIYPKLISLLKDIAENQLKYDIDVDIYGDLKKSFENINKAIEQC</sequence>
<accession>A0AA37WRF1</accession>
<dbReference type="Proteomes" id="UP001156870">
    <property type="component" value="Unassembled WGS sequence"/>
</dbReference>